<dbReference type="InterPro" id="IPR036291">
    <property type="entry name" value="NAD(P)-bd_dom_sf"/>
</dbReference>
<dbReference type="EMBL" id="QNRE01000023">
    <property type="protein sequence ID" value="RBO82413.1"/>
    <property type="molecule type" value="Genomic_DNA"/>
</dbReference>
<keyword evidence="3" id="KW-1185">Reference proteome</keyword>
<organism evidence="2 3">
    <name type="scientific">Nocardia puris</name>
    <dbReference type="NCBI Taxonomy" id="208602"/>
    <lineage>
        <taxon>Bacteria</taxon>
        <taxon>Bacillati</taxon>
        <taxon>Actinomycetota</taxon>
        <taxon>Actinomycetes</taxon>
        <taxon>Mycobacteriales</taxon>
        <taxon>Nocardiaceae</taxon>
        <taxon>Nocardia</taxon>
    </lineage>
</organism>
<accession>A0A366CX73</accession>
<feature type="region of interest" description="Disordered" evidence="1">
    <location>
        <begin position="1"/>
        <end position="21"/>
    </location>
</feature>
<dbReference type="AlphaFoldDB" id="A0A366CX73"/>
<dbReference type="InterPro" id="IPR002347">
    <property type="entry name" value="SDR_fam"/>
</dbReference>
<evidence type="ECO:0000313" key="2">
    <source>
        <dbReference type="EMBL" id="RBO82413.1"/>
    </source>
</evidence>
<evidence type="ECO:0000256" key="1">
    <source>
        <dbReference type="SAM" id="MobiDB-lite"/>
    </source>
</evidence>
<dbReference type="Proteomes" id="UP000252586">
    <property type="component" value="Unassembled WGS sequence"/>
</dbReference>
<dbReference type="SUPFAM" id="SSF51735">
    <property type="entry name" value="NAD(P)-binding Rossmann-fold domains"/>
    <property type="match status" value="1"/>
</dbReference>
<proteinExistence type="predicted"/>
<gene>
    <name evidence="2" type="ORF">DFR74_12330</name>
</gene>
<evidence type="ECO:0000313" key="3">
    <source>
        <dbReference type="Proteomes" id="UP000252586"/>
    </source>
</evidence>
<dbReference type="Gene3D" id="3.40.50.720">
    <property type="entry name" value="NAD(P)-binding Rossmann-like Domain"/>
    <property type="match status" value="1"/>
</dbReference>
<protein>
    <submittedName>
        <fullName evidence="2">Enoyl-ACP reductase-like protein</fullName>
    </submittedName>
</protein>
<reference evidence="2 3" key="1">
    <citation type="submission" date="2018-06" db="EMBL/GenBank/DDBJ databases">
        <title>Genomic Encyclopedia of Type Strains, Phase IV (KMG-IV): sequencing the most valuable type-strain genomes for metagenomic binning, comparative biology and taxonomic classification.</title>
        <authorList>
            <person name="Goeker M."/>
        </authorList>
    </citation>
    <scope>NUCLEOTIDE SEQUENCE [LARGE SCALE GENOMIC DNA]</scope>
    <source>
        <strain evidence="2 3">DSM 44599</strain>
    </source>
</reference>
<dbReference type="STRING" id="1210090.GCA_001613185_05418"/>
<sequence>MHPGPIHTPMTTELDPGIAAGQPLPRFGEPEEVAAMVGFIVTEATFSTGSEFGLDGGATAGAALVLPS</sequence>
<name>A0A366CX73_9NOCA</name>
<comment type="caution">
    <text evidence="2">The sequence shown here is derived from an EMBL/GenBank/DDBJ whole genome shotgun (WGS) entry which is preliminary data.</text>
</comment>
<dbReference type="Pfam" id="PF13561">
    <property type="entry name" value="adh_short_C2"/>
    <property type="match status" value="1"/>
</dbReference>